<dbReference type="EMBL" id="BGPR01014048">
    <property type="protein sequence ID" value="GBN63465.1"/>
    <property type="molecule type" value="Genomic_DNA"/>
</dbReference>
<dbReference type="Pfam" id="PF00858">
    <property type="entry name" value="ASC"/>
    <property type="match status" value="1"/>
</dbReference>
<proteinExistence type="inferred from homology"/>
<keyword evidence="7" id="KW-0915">Sodium</keyword>
<evidence type="ECO:0000256" key="1">
    <source>
        <dbReference type="ARBA" id="ARBA00004141"/>
    </source>
</evidence>
<keyword evidence="3 12" id="KW-0813">Transport</keyword>
<evidence type="ECO:0000256" key="2">
    <source>
        <dbReference type="ARBA" id="ARBA00007193"/>
    </source>
</evidence>
<keyword evidence="14" id="KW-1185">Reference proteome</keyword>
<protein>
    <submittedName>
        <fullName evidence="13">Uncharacterized protein</fullName>
    </submittedName>
</protein>
<evidence type="ECO:0000256" key="4">
    <source>
        <dbReference type="ARBA" id="ARBA00022461"/>
    </source>
</evidence>
<evidence type="ECO:0000256" key="10">
    <source>
        <dbReference type="ARBA" id="ARBA00023201"/>
    </source>
</evidence>
<name>A0A4Y2QJM1_ARAVE</name>
<evidence type="ECO:0000256" key="12">
    <source>
        <dbReference type="RuleBase" id="RU000679"/>
    </source>
</evidence>
<dbReference type="OrthoDB" id="6437007at2759"/>
<keyword evidence="5 12" id="KW-0812">Transmembrane</keyword>
<evidence type="ECO:0000256" key="9">
    <source>
        <dbReference type="ARBA" id="ARBA00023136"/>
    </source>
</evidence>
<evidence type="ECO:0000256" key="5">
    <source>
        <dbReference type="ARBA" id="ARBA00022692"/>
    </source>
</evidence>
<evidence type="ECO:0000313" key="13">
    <source>
        <dbReference type="EMBL" id="GBN63465.1"/>
    </source>
</evidence>
<comment type="caution">
    <text evidence="13">The sequence shown here is derived from an EMBL/GenBank/DDBJ whole genome shotgun (WGS) entry which is preliminary data.</text>
</comment>
<evidence type="ECO:0000256" key="7">
    <source>
        <dbReference type="ARBA" id="ARBA00023053"/>
    </source>
</evidence>
<evidence type="ECO:0000256" key="6">
    <source>
        <dbReference type="ARBA" id="ARBA00022989"/>
    </source>
</evidence>
<evidence type="ECO:0000256" key="3">
    <source>
        <dbReference type="ARBA" id="ARBA00022448"/>
    </source>
</evidence>
<keyword evidence="11 12" id="KW-0407">Ion channel</keyword>
<keyword evidence="10 12" id="KW-0739">Sodium transport</keyword>
<evidence type="ECO:0000313" key="14">
    <source>
        <dbReference type="Proteomes" id="UP000499080"/>
    </source>
</evidence>
<dbReference type="Proteomes" id="UP000499080">
    <property type="component" value="Unassembled WGS sequence"/>
</dbReference>
<evidence type="ECO:0000256" key="8">
    <source>
        <dbReference type="ARBA" id="ARBA00023065"/>
    </source>
</evidence>
<dbReference type="AlphaFoldDB" id="A0A4Y2QJM1"/>
<gene>
    <name evidence="13" type="ORF">AVEN_102191_1</name>
</gene>
<keyword evidence="8 12" id="KW-0406">Ion transport</keyword>
<sequence>MNGNDNSNANEHSRIEKRRSFARKVLSSVEIAFDDPSEEKNASRGHIFWKGFKCIVFLTCLAYLIGQSAEFYRHYYTYPTNINIRVEETPKIKLPAATFCYRNRISAAAFCESFPDLCERPNNVAEYCQKYPQFCPKNTSSFVIPKHGHYTNYSREVSQVSQQLLFNRSDDVPFTMVNPKRYGFLESLSKIEQ</sequence>
<dbReference type="GO" id="GO:0016020">
    <property type="term" value="C:membrane"/>
    <property type="evidence" value="ECO:0007669"/>
    <property type="project" value="UniProtKB-SubCell"/>
</dbReference>
<evidence type="ECO:0000256" key="11">
    <source>
        <dbReference type="ARBA" id="ARBA00023303"/>
    </source>
</evidence>
<dbReference type="GO" id="GO:0005272">
    <property type="term" value="F:sodium channel activity"/>
    <property type="evidence" value="ECO:0007669"/>
    <property type="project" value="UniProtKB-KW"/>
</dbReference>
<dbReference type="InterPro" id="IPR001873">
    <property type="entry name" value="ENaC"/>
</dbReference>
<keyword evidence="4 12" id="KW-0894">Sodium channel</keyword>
<keyword evidence="6" id="KW-1133">Transmembrane helix</keyword>
<keyword evidence="9" id="KW-0472">Membrane</keyword>
<accession>A0A4Y2QJM1</accession>
<organism evidence="13 14">
    <name type="scientific">Araneus ventricosus</name>
    <name type="common">Orbweaver spider</name>
    <name type="synonym">Epeira ventricosa</name>
    <dbReference type="NCBI Taxonomy" id="182803"/>
    <lineage>
        <taxon>Eukaryota</taxon>
        <taxon>Metazoa</taxon>
        <taxon>Ecdysozoa</taxon>
        <taxon>Arthropoda</taxon>
        <taxon>Chelicerata</taxon>
        <taxon>Arachnida</taxon>
        <taxon>Araneae</taxon>
        <taxon>Araneomorphae</taxon>
        <taxon>Entelegynae</taxon>
        <taxon>Araneoidea</taxon>
        <taxon>Araneidae</taxon>
        <taxon>Araneus</taxon>
    </lineage>
</organism>
<comment type="similarity">
    <text evidence="2 12">Belongs to the amiloride-sensitive sodium channel (TC 1.A.6) family.</text>
</comment>
<comment type="subcellular location">
    <subcellularLocation>
        <location evidence="1">Membrane</location>
        <topology evidence="1">Multi-pass membrane protein</topology>
    </subcellularLocation>
</comment>
<reference evidence="13 14" key="1">
    <citation type="journal article" date="2019" name="Sci. Rep.">
        <title>Orb-weaving spider Araneus ventricosus genome elucidates the spidroin gene catalogue.</title>
        <authorList>
            <person name="Kono N."/>
            <person name="Nakamura H."/>
            <person name="Ohtoshi R."/>
            <person name="Moran D.A.P."/>
            <person name="Shinohara A."/>
            <person name="Yoshida Y."/>
            <person name="Fujiwara M."/>
            <person name="Mori M."/>
            <person name="Tomita M."/>
            <person name="Arakawa K."/>
        </authorList>
    </citation>
    <scope>NUCLEOTIDE SEQUENCE [LARGE SCALE GENOMIC DNA]</scope>
</reference>